<dbReference type="EMBL" id="LAJF01000156">
    <property type="protein sequence ID" value="KKB76141.1"/>
    <property type="molecule type" value="Genomic_DNA"/>
</dbReference>
<dbReference type="RefSeq" id="WP_046137149.1">
    <property type="nucleotide sequence ID" value="NZ_FQVC01000005.1"/>
</dbReference>
<accession>A0A0F5L164</accession>
<dbReference type="AlphaFoldDB" id="A0A0F5L164"/>
<dbReference type="PATRIC" id="fig|1121477.3.peg.888"/>
<dbReference type="EMBL" id="FQVC01000005">
    <property type="protein sequence ID" value="SHF21533.1"/>
    <property type="molecule type" value="Genomic_DNA"/>
</dbReference>
<dbReference type="InterPro" id="IPR010445">
    <property type="entry name" value="LapA_dom"/>
</dbReference>
<evidence type="ECO:0000313" key="9">
    <source>
        <dbReference type="EMBL" id="SHF21533.1"/>
    </source>
</evidence>
<dbReference type="Proteomes" id="UP000184533">
    <property type="component" value="Unassembled WGS sequence"/>
</dbReference>
<evidence type="ECO:0000256" key="2">
    <source>
        <dbReference type="ARBA" id="ARBA00022692"/>
    </source>
</evidence>
<dbReference type="GO" id="GO:0005886">
    <property type="term" value="C:plasma membrane"/>
    <property type="evidence" value="ECO:0007669"/>
    <property type="project" value="InterPro"/>
</dbReference>
<keyword evidence="3 6" id="KW-1133">Transmembrane helix</keyword>
<evidence type="ECO:0000259" key="7">
    <source>
        <dbReference type="Pfam" id="PF06305"/>
    </source>
</evidence>
<sequence>MVKRIVGWLVLVPLCAVLIAFALANLHLVVVNFNPFTPVETLAAPGYGVPLFVVLYVVLLIGVLMGGVATWFAQGPQRQRARHWRREAHALNSELEAMRKAQGLPAGGKPLSEVDDLLELR</sequence>
<reference evidence="9 11" key="2">
    <citation type="submission" date="2016-11" db="EMBL/GenBank/DDBJ databases">
        <authorList>
            <person name="Jaros S."/>
            <person name="Januszkiewicz K."/>
            <person name="Wedrychowicz H."/>
        </authorList>
    </citation>
    <scope>NUCLEOTIDE SEQUENCE [LARGE SCALE GENOMIC DNA]</scope>
    <source>
        <strain evidence="9 11">DSM 17137</strain>
    </source>
</reference>
<evidence type="ECO:0000313" key="10">
    <source>
        <dbReference type="Proteomes" id="UP000033608"/>
    </source>
</evidence>
<dbReference type="STRING" id="1121477.SAMN02745223_02085"/>
<evidence type="ECO:0000256" key="3">
    <source>
        <dbReference type="ARBA" id="ARBA00022989"/>
    </source>
</evidence>
<evidence type="ECO:0000313" key="11">
    <source>
        <dbReference type="Proteomes" id="UP000184533"/>
    </source>
</evidence>
<name>A0A0F5L164_9HYPH</name>
<keyword evidence="10" id="KW-1185">Reference proteome</keyword>
<evidence type="ECO:0000313" key="8">
    <source>
        <dbReference type="EMBL" id="KKB76141.1"/>
    </source>
</evidence>
<evidence type="ECO:0000256" key="4">
    <source>
        <dbReference type="ARBA" id="ARBA00023136"/>
    </source>
</evidence>
<evidence type="ECO:0000256" key="1">
    <source>
        <dbReference type="ARBA" id="ARBA00022475"/>
    </source>
</evidence>
<reference evidence="8 10" key="1">
    <citation type="submission" date="2015-03" db="EMBL/GenBank/DDBJ databases">
        <authorList>
            <person name="Hassan Y.I."/>
            <person name="Lepp D."/>
            <person name="Zhou T."/>
        </authorList>
    </citation>
    <scope>NUCLEOTIDE SEQUENCE [LARGE SCALE GENOMIC DNA]</scope>
    <source>
        <strain evidence="8 10">DSM 17137</strain>
    </source>
</reference>
<proteinExistence type="predicted"/>
<organism evidence="8 10">
    <name type="scientific">Devosia limi DSM 17137</name>
    <dbReference type="NCBI Taxonomy" id="1121477"/>
    <lineage>
        <taxon>Bacteria</taxon>
        <taxon>Pseudomonadati</taxon>
        <taxon>Pseudomonadota</taxon>
        <taxon>Alphaproteobacteria</taxon>
        <taxon>Hyphomicrobiales</taxon>
        <taxon>Devosiaceae</taxon>
        <taxon>Devosia</taxon>
    </lineage>
</organism>
<feature type="transmembrane region" description="Helical" evidence="6">
    <location>
        <begin position="7"/>
        <end position="31"/>
    </location>
</feature>
<keyword evidence="1" id="KW-1003">Cell membrane</keyword>
<dbReference type="Proteomes" id="UP000033608">
    <property type="component" value="Unassembled WGS sequence"/>
</dbReference>
<evidence type="ECO:0000256" key="6">
    <source>
        <dbReference type="SAM" id="Phobius"/>
    </source>
</evidence>
<dbReference type="Pfam" id="PF06305">
    <property type="entry name" value="LapA_dom"/>
    <property type="match status" value="1"/>
</dbReference>
<feature type="transmembrane region" description="Helical" evidence="6">
    <location>
        <begin position="51"/>
        <end position="73"/>
    </location>
</feature>
<dbReference type="OrthoDB" id="7868067at2"/>
<evidence type="ECO:0000256" key="5">
    <source>
        <dbReference type="SAM" id="MobiDB-lite"/>
    </source>
</evidence>
<feature type="region of interest" description="Disordered" evidence="5">
    <location>
        <begin position="101"/>
        <end position="121"/>
    </location>
</feature>
<keyword evidence="4 6" id="KW-0472">Membrane</keyword>
<protein>
    <recommendedName>
        <fullName evidence="7">Lipopolysaccharide assembly protein A domain-containing protein</fullName>
    </recommendedName>
</protein>
<gene>
    <name evidence="9" type="ORF">SAMN02745223_02085</name>
    <name evidence="8" type="ORF">VW29_20520</name>
</gene>
<feature type="domain" description="Lipopolysaccharide assembly protein A" evidence="7">
    <location>
        <begin position="49"/>
        <end position="96"/>
    </location>
</feature>
<keyword evidence="2 6" id="KW-0812">Transmembrane</keyword>